<accession>A0A1E7LD10</accession>
<gene>
    <name evidence="3" type="ORF">AN218_00855</name>
</gene>
<dbReference type="Proteomes" id="UP000176005">
    <property type="component" value="Unassembled WGS sequence"/>
</dbReference>
<evidence type="ECO:0000256" key="2">
    <source>
        <dbReference type="SAM" id="SignalP"/>
    </source>
</evidence>
<evidence type="ECO:0000313" key="4">
    <source>
        <dbReference type="Proteomes" id="UP000176005"/>
    </source>
</evidence>
<feature type="compositionally biased region" description="Basic residues" evidence="1">
    <location>
        <begin position="89"/>
        <end position="102"/>
    </location>
</feature>
<dbReference type="AlphaFoldDB" id="A0A1E7LD10"/>
<dbReference type="RefSeq" id="WP_070014498.1">
    <property type="nucleotide sequence ID" value="NZ_LJGW01000024.1"/>
</dbReference>
<feature type="region of interest" description="Disordered" evidence="1">
    <location>
        <begin position="28"/>
        <end position="113"/>
    </location>
</feature>
<organism evidence="3 4">
    <name type="scientific">Streptomyces nanshensis</name>
    <dbReference type="NCBI Taxonomy" id="518642"/>
    <lineage>
        <taxon>Bacteria</taxon>
        <taxon>Bacillati</taxon>
        <taxon>Actinomycetota</taxon>
        <taxon>Actinomycetes</taxon>
        <taxon>Kitasatosporales</taxon>
        <taxon>Streptomycetaceae</taxon>
        <taxon>Streptomyces</taxon>
    </lineage>
</organism>
<comment type="caution">
    <text evidence="3">The sequence shown here is derived from an EMBL/GenBank/DDBJ whole genome shotgun (WGS) entry which is preliminary data.</text>
</comment>
<keyword evidence="4" id="KW-1185">Reference proteome</keyword>
<feature type="signal peptide" evidence="2">
    <location>
        <begin position="1"/>
        <end position="25"/>
    </location>
</feature>
<name>A0A1E7LD10_9ACTN</name>
<sequence length="113" mass="11207">MPNTTTSRPSRAVVLAVSTALTALALTAGCSGPDDCDGAATPSRPATSEMEPAAFTKSVGGTSGGGRSGSTGRSSKTGTSGGFLGGTHGIHHSGSHHGHHHGHSYDFDDDCDD</sequence>
<reference evidence="3 4" key="1">
    <citation type="journal article" date="2016" name="Front. Microbiol.">
        <title>Comparative Genomics Analysis of Streptomyces Species Reveals Their Adaptation to the Marine Environment and Their Diversity at the Genomic Level.</title>
        <authorList>
            <person name="Tian X."/>
            <person name="Zhang Z."/>
            <person name="Yang T."/>
            <person name="Chen M."/>
            <person name="Li J."/>
            <person name="Chen F."/>
            <person name="Yang J."/>
            <person name="Li W."/>
            <person name="Zhang B."/>
            <person name="Zhang Z."/>
            <person name="Wu J."/>
            <person name="Zhang C."/>
            <person name="Long L."/>
            <person name="Xiao J."/>
        </authorList>
    </citation>
    <scope>NUCLEOTIDE SEQUENCE [LARGE SCALE GENOMIC DNA]</scope>
    <source>
        <strain evidence="3 4">SCSIO 10429</strain>
    </source>
</reference>
<evidence type="ECO:0000256" key="1">
    <source>
        <dbReference type="SAM" id="MobiDB-lite"/>
    </source>
</evidence>
<dbReference type="EMBL" id="LJGW01000024">
    <property type="protein sequence ID" value="OEV14058.1"/>
    <property type="molecule type" value="Genomic_DNA"/>
</dbReference>
<feature type="compositionally biased region" description="Gly residues" evidence="1">
    <location>
        <begin position="79"/>
        <end position="88"/>
    </location>
</feature>
<keyword evidence="2" id="KW-0732">Signal</keyword>
<evidence type="ECO:0008006" key="5">
    <source>
        <dbReference type="Google" id="ProtNLM"/>
    </source>
</evidence>
<evidence type="ECO:0000313" key="3">
    <source>
        <dbReference type="EMBL" id="OEV14058.1"/>
    </source>
</evidence>
<protein>
    <recommendedName>
        <fullName evidence="5">Lipoprotein</fullName>
    </recommendedName>
</protein>
<feature type="chain" id="PRO_5038989307" description="Lipoprotein" evidence="2">
    <location>
        <begin position="26"/>
        <end position="113"/>
    </location>
</feature>
<proteinExistence type="predicted"/>